<evidence type="ECO:0000313" key="2">
    <source>
        <dbReference type="Proteomes" id="UP000223968"/>
    </source>
</evidence>
<reference evidence="1 2" key="1">
    <citation type="submission" date="2017-10" db="EMBL/GenBank/DDBJ databases">
        <title>Comparative genomics in systemic dimorphic fungi from Ajellomycetaceae.</title>
        <authorList>
            <person name="Munoz J.F."/>
            <person name="Mcewen J.G."/>
            <person name="Clay O.K."/>
            <person name="Cuomo C.A."/>
        </authorList>
    </citation>
    <scope>NUCLEOTIDE SEQUENCE [LARGE SCALE GENOMIC DNA]</scope>
    <source>
        <strain evidence="1 2">UAMH5409</strain>
    </source>
</reference>
<protein>
    <submittedName>
        <fullName evidence="1">Uncharacterized protein</fullName>
    </submittedName>
</protein>
<accession>A0A2B7WFC5</accession>
<dbReference type="EMBL" id="PDNB01000382">
    <property type="protein sequence ID" value="PGG95190.1"/>
    <property type="molecule type" value="Genomic_DNA"/>
</dbReference>
<organism evidence="1 2">
    <name type="scientific">Helicocarpus griseus UAMH5409</name>
    <dbReference type="NCBI Taxonomy" id="1447875"/>
    <lineage>
        <taxon>Eukaryota</taxon>
        <taxon>Fungi</taxon>
        <taxon>Dikarya</taxon>
        <taxon>Ascomycota</taxon>
        <taxon>Pezizomycotina</taxon>
        <taxon>Eurotiomycetes</taxon>
        <taxon>Eurotiomycetidae</taxon>
        <taxon>Onygenales</taxon>
        <taxon>Ajellomycetaceae</taxon>
        <taxon>Helicocarpus</taxon>
    </lineage>
</organism>
<dbReference type="OrthoDB" id="3700556at2759"/>
<evidence type="ECO:0000313" key="1">
    <source>
        <dbReference type="EMBL" id="PGG95190.1"/>
    </source>
</evidence>
<sequence>MSYLGVPVMVGQHMVVVQDKDLDLAACKLSKSEFTLSAPNRNPAPENMADLPDPQVVTREINRGYKRLDSSCKTFDYPDHLLGRFAQVLLIPSSFARLPDFSAAAGPTRQGQSFASANVQYDTHGNILYPQQRTLHKSLVKAVVDEETSGGFTSWADLIKFGYL</sequence>
<gene>
    <name evidence="1" type="ORF">AJ79_10203</name>
</gene>
<proteinExistence type="predicted"/>
<dbReference type="Proteomes" id="UP000223968">
    <property type="component" value="Unassembled WGS sequence"/>
</dbReference>
<name>A0A2B7WFC5_9EURO</name>
<dbReference type="AlphaFoldDB" id="A0A2B7WFC5"/>
<comment type="caution">
    <text evidence="1">The sequence shown here is derived from an EMBL/GenBank/DDBJ whole genome shotgun (WGS) entry which is preliminary data.</text>
</comment>
<keyword evidence="2" id="KW-1185">Reference proteome</keyword>